<feature type="transmembrane region" description="Helical" evidence="1">
    <location>
        <begin position="12"/>
        <end position="29"/>
    </location>
</feature>
<dbReference type="Proteomes" id="UP001183176">
    <property type="component" value="Unassembled WGS sequence"/>
</dbReference>
<evidence type="ECO:0000313" key="3">
    <source>
        <dbReference type="Proteomes" id="UP001183176"/>
    </source>
</evidence>
<evidence type="ECO:0000256" key="1">
    <source>
        <dbReference type="SAM" id="Phobius"/>
    </source>
</evidence>
<dbReference type="EMBL" id="JAVREH010000003">
    <property type="protein sequence ID" value="MDT0260530.1"/>
    <property type="molecule type" value="Genomic_DNA"/>
</dbReference>
<organism evidence="2 3">
    <name type="scientific">Jatrophihabitans lederbergiae</name>
    <dbReference type="NCBI Taxonomy" id="3075547"/>
    <lineage>
        <taxon>Bacteria</taxon>
        <taxon>Bacillati</taxon>
        <taxon>Actinomycetota</taxon>
        <taxon>Actinomycetes</taxon>
        <taxon>Jatrophihabitantales</taxon>
        <taxon>Jatrophihabitantaceae</taxon>
        <taxon>Jatrophihabitans</taxon>
    </lineage>
</organism>
<feature type="transmembrane region" description="Helical" evidence="1">
    <location>
        <begin position="35"/>
        <end position="51"/>
    </location>
</feature>
<keyword evidence="1" id="KW-0812">Transmembrane</keyword>
<accession>A0ABU2J6A9</accession>
<keyword evidence="1" id="KW-0472">Membrane</keyword>
<gene>
    <name evidence="2" type="ORF">RM423_03900</name>
</gene>
<evidence type="ECO:0000313" key="2">
    <source>
        <dbReference type="EMBL" id="MDT0260530.1"/>
    </source>
</evidence>
<keyword evidence="1" id="KW-1133">Transmembrane helix</keyword>
<keyword evidence="3" id="KW-1185">Reference proteome</keyword>
<dbReference type="RefSeq" id="WP_311421680.1">
    <property type="nucleotide sequence ID" value="NZ_JAVREH010000003.1"/>
</dbReference>
<proteinExistence type="predicted"/>
<comment type="caution">
    <text evidence="2">The sequence shown here is derived from an EMBL/GenBank/DDBJ whole genome shotgun (WGS) entry which is preliminary data.</text>
</comment>
<name>A0ABU2J6A9_9ACTN</name>
<protein>
    <submittedName>
        <fullName evidence="2">DUF6131 family protein</fullName>
    </submittedName>
</protein>
<reference evidence="3" key="1">
    <citation type="submission" date="2023-07" db="EMBL/GenBank/DDBJ databases">
        <title>30 novel species of actinomycetes from the DSMZ collection.</title>
        <authorList>
            <person name="Nouioui I."/>
        </authorList>
    </citation>
    <scope>NUCLEOTIDE SEQUENCE [LARGE SCALE GENOMIC DNA]</scope>
    <source>
        <strain evidence="3">DSM 44399</strain>
    </source>
</reference>
<sequence length="61" mass="6437">MRKSLTTGGNMIILGIILLIIGLIAHIGILTTLGIIILIIGAVLAILGAMGREIGGRRHFY</sequence>